<dbReference type="PANTHER" id="PTHR30237:SF2">
    <property type="entry name" value="MUREIN TETRAPEPTIDE CARBOXYPEPTIDASE"/>
    <property type="match status" value="1"/>
</dbReference>
<keyword evidence="5" id="KW-0720">Serine protease</keyword>
<dbReference type="InParanoid" id="A0A1I1X9R4"/>
<organism evidence="9 10">
    <name type="scientific">Thermophagus xiamenensis</name>
    <dbReference type="NCBI Taxonomy" id="385682"/>
    <lineage>
        <taxon>Bacteria</taxon>
        <taxon>Pseudomonadati</taxon>
        <taxon>Bacteroidota</taxon>
        <taxon>Bacteroidia</taxon>
        <taxon>Marinilabiliales</taxon>
        <taxon>Marinilabiliaceae</taxon>
        <taxon>Thermophagus</taxon>
    </lineage>
</organism>
<dbReference type="Proteomes" id="UP000181976">
    <property type="component" value="Unassembled WGS sequence"/>
</dbReference>
<dbReference type="RefSeq" id="WP_010526632.1">
    <property type="nucleotide sequence ID" value="NZ_AFSL01000014.1"/>
</dbReference>
<comment type="similarity">
    <text evidence="1">Belongs to the peptidase S66 family.</text>
</comment>
<dbReference type="Pfam" id="PF02016">
    <property type="entry name" value="Peptidase_S66"/>
    <property type="match status" value="1"/>
</dbReference>
<dbReference type="EMBL" id="FONA01000005">
    <property type="protein sequence ID" value="SFE02483.1"/>
    <property type="molecule type" value="Genomic_DNA"/>
</dbReference>
<feature type="active site" description="Charge relay system" evidence="6">
    <location>
        <position position="207"/>
    </location>
</feature>
<dbReference type="PANTHER" id="PTHR30237">
    <property type="entry name" value="MURAMOYLTETRAPEPTIDE CARBOXYPEPTIDASE"/>
    <property type="match status" value="1"/>
</dbReference>
<evidence type="ECO:0000313" key="9">
    <source>
        <dbReference type="EMBL" id="SFE02483.1"/>
    </source>
</evidence>
<keyword evidence="4" id="KW-0378">Hydrolase</keyword>
<reference evidence="9 10" key="1">
    <citation type="submission" date="2016-10" db="EMBL/GenBank/DDBJ databases">
        <authorList>
            <person name="de Groot N.N."/>
        </authorList>
    </citation>
    <scope>NUCLEOTIDE SEQUENCE [LARGE SCALE GENOMIC DNA]</scope>
    <source>
        <strain evidence="9 10">DSM 19012</strain>
    </source>
</reference>
<dbReference type="InterPro" id="IPR029062">
    <property type="entry name" value="Class_I_gatase-like"/>
</dbReference>
<dbReference type="eggNOG" id="COG1619">
    <property type="taxonomic scope" value="Bacteria"/>
</dbReference>
<dbReference type="GO" id="GO:0008236">
    <property type="term" value="F:serine-type peptidase activity"/>
    <property type="evidence" value="ECO:0007669"/>
    <property type="project" value="UniProtKB-KW"/>
</dbReference>
<evidence type="ECO:0000256" key="5">
    <source>
        <dbReference type="ARBA" id="ARBA00022825"/>
    </source>
</evidence>
<dbReference type="GO" id="GO:0006508">
    <property type="term" value="P:proteolysis"/>
    <property type="evidence" value="ECO:0007669"/>
    <property type="project" value="UniProtKB-KW"/>
</dbReference>
<dbReference type="InterPro" id="IPR003507">
    <property type="entry name" value="S66_fam"/>
</dbReference>
<dbReference type="SUPFAM" id="SSF52317">
    <property type="entry name" value="Class I glutamine amidotransferase-like"/>
    <property type="match status" value="1"/>
</dbReference>
<dbReference type="AlphaFoldDB" id="A0A1I1X9R4"/>
<feature type="active site" description="Charge relay system" evidence="6">
    <location>
        <position position="277"/>
    </location>
</feature>
<proteinExistence type="inferred from homology"/>
<dbReference type="CDD" id="cd07025">
    <property type="entry name" value="Peptidase_S66"/>
    <property type="match status" value="1"/>
</dbReference>
<dbReference type="InterPro" id="IPR040921">
    <property type="entry name" value="Peptidase_S66C"/>
</dbReference>
<protein>
    <submittedName>
        <fullName evidence="9">Muramoyltetrapeptide carboxypeptidase</fullName>
    </submittedName>
</protein>
<evidence type="ECO:0000256" key="3">
    <source>
        <dbReference type="ARBA" id="ARBA00022670"/>
    </source>
</evidence>
<dbReference type="PIRSF" id="PIRSF028757">
    <property type="entry name" value="LD-carboxypeptidase"/>
    <property type="match status" value="1"/>
</dbReference>
<feature type="domain" description="LD-carboxypeptidase C-terminal" evidence="8">
    <location>
        <begin position="177"/>
        <end position="292"/>
    </location>
</feature>
<dbReference type="InterPro" id="IPR040449">
    <property type="entry name" value="Peptidase_S66_N"/>
</dbReference>
<dbReference type="FunCoup" id="A0A1I1X9R4">
    <property type="interactions" value="160"/>
</dbReference>
<sequence length="304" mass="34006">MSTIQPPFIKKGATFGLVSPAGKIDPLIIPKTEKFLEANGFRCLKGNYTTENYYQFSGTDDQRKKDLQSMMDDPEIDVIWCCRGGYGTIRIVEELDFLGMIAHPKWMIGFSDITVIHAALQNNYNMISVHGPMPVNLPNNNKILGGEWKHLLDLLQGHEIIYRTNPNPFNRQGTAAGQLIGGNLSLLSALIGTNYDFDPRGKILFIEEVDEQIYHLDRMMHHLKLSKKLEHLSGLIIGHLTDMKDGSTPFGCSAQEVIRKAVDHYDYPVLFDFPSGHESPNEPLLMGAQLHIQVSNNGGVVAYP</sequence>
<dbReference type="GO" id="GO:0004180">
    <property type="term" value="F:carboxypeptidase activity"/>
    <property type="evidence" value="ECO:0007669"/>
    <property type="project" value="UniProtKB-KW"/>
</dbReference>
<evidence type="ECO:0000256" key="6">
    <source>
        <dbReference type="PIRSR" id="PIRSR028757-1"/>
    </source>
</evidence>
<evidence type="ECO:0000259" key="8">
    <source>
        <dbReference type="Pfam" id="PF17676"/>
    </source>
</evidence>
<name>A0A1I1X9R4_9BACT</name>
<dbReference type="InterPro" id="IPR027461">
    <property type="entry name" value="Carboxypeptidase_A_C_sf"/>
</dbReference>
<gene>
    <name evidence="9" type="ORF">SAMN05444380_105140</name>
</gene>
<evidence type="ECO:0000259" key="7">
    <source>
        <dbReference type="Pfam" id="PF02016"/>
    </source>
</evidence>
<keyword evidence="3" id="KW-0645">Protease</keyword>
<dbReference type="SUPFAM" id="SSF141986">
    <property type="entry name" value="LD-carboxypeptidase A C-terminal domain-like"/>
    <property type="match status" value="1"/>
</dbReference>
<evidence type="ECO:0000256" key="1">
    <source>
        <dbReference type="ARBA" id="ARBA00010233"/>
    </source>
</evidence>
<feature type="active site" description="Nucleophile" evidence="6">
    <location>
        <position position="111"/>
    </location>
</feature>
<dbReference type="Pfam" id="PF17676">
    <property type="entry name" value="Peptidase_S66C"/>
    <property type="match status" value="1"/>
</dbReference>
<evidence type="ECO:0000313" key="10">
    <source>
        <dbReference type="Proteomes" id="UP000181976"/>
    </source>
</evidence>
<accession>A0A1I1X9R4</accession>
<keyword evidence="10" id="KW-1185">Reference proteome</keyword>
<feature type="domain" description="LD-carboxypeptidase N-terminal" evidence="7">
    <location>
        <begin position="16"/>
        <end position="131"/>
    </location>
</feature>
<dbReference type="STRING" id="385682.SAMN05444380_105140"/>
<dbReference type="Gene3D" id="3.50.30.60">
    <property type="entry name" value="LD-carboxypeptidase A C-terminal domain-like"/>
    <property type="match status" value="1"/>
</dbReference>
<dbReference type="OrthoDB" id="9807329at2"/>
<dbReference type="InterPro" id="IPR027478">
    <property type="entry name" value="LdcA_N"/>
</dbReference>
<keyword evidence="2 9" id="KW-0121">Carboxypeptidase</keyword>
<dbReference type="Gene3D" id="3.40.50.10740">
    <property type="entry name" value="Class I glutamine amidotransferase-like"/>
    <property type="match status" value="1"/>
</dbReference>
<evidence type="ECO:0000256" key="4">
    <source>
        <dbReference type="ARBA" id="ARBA00022801"/>
    </source>
</evidence>
<evidence type="ECO:0000256" key="2">
    <source>
        <dbReference type="ARBA" id="ARBA00022645"/>
    </source>
</evidence>